<name>A0ABW0QAY5_9BURK</name>
<dbReference type="InterPro" id="IPR050223">
    <property type="entry name" value="D-isomer_2-hydroxyacid_DH"/>
</dbReference>
<feature type="domain" description="D-isomer specific 2-hydroxyacid dehydrogenase NAD-binding" evidence="5">
    <location>
        <begin position="113"/>
        <end position="284"/>
    </location>
</feature>
<evidence type="ECO:0000313" key="7">
    <source>
        <dbReference type="Proteomes" id="UP001596084"/>
    </source>
</evidence>
<dbReference type="PROSITE" id="PS00671">
    <property type="entry name" value="D_2_HYDROXYACID_DH_3"/>
    <property type="match status" value="1"/>
</dbReference>
<evidence type="ECO:0000313" key="6">
    <source>
        <dbReference type="EMBL" id="MFC5521362.1"/>
    </source>
</evidence>
<dbReference type="RefSeq" id="WP_068835298.1">
    <property type="nucleotide sequence ID" value="NZ_JBHSMX010000014.1"/>
</dbReference>
<keyword evidence="2" id="KW-0520">NAD</keyword>
<comment type="similarity">
    <text evidence="3">Belongs to the D-isomer specific 2-hydroxyacid dehydrogenase family.</text>
</comment>
<evidence type="ECO:0000259" key="4">
    <source>
        <dbReference type="Pfam" id="PF00389"/>
    </source>
</evidence>
<evidence type="ECO:0000259" key="5">
    <source>
        <dbReference type="Pfam" id="PF02826"/>
    </source>
</evidence>
<dbReference type="PANTHER" id="PTHR10996">
    <property type="entry name" value="2-HYDROXYACID DEHYDROGENASE-RELATED"/>
    <property type="match status" value="1"/>
</dbReference>
<protein>
    <submittedName>
        <fullName evidence="6">NAD(P)-dependent oxidoreductase</fullName>
    </submittedName>
</protein>
<keyword evidence="1 3" id="KW-0560">Oxidoreductase</keyword>
<gene>
    <name evidence="6" type="ORF">ACFPP7_10590</name>
</gene>
<reference evidence="7" key="1">
    <citation type="journal article" date="2019" name="Int. J. Syst. Evol. Microbiol.">
        <title>The Global Catalogue of Microorganisms (GCM) 10K type strain sequencing project: providing services to taxonomists for standard genome sequencing and annotation.</title>
        <authorList>
            <consortium name="The Broad Institute Genomics Platform"/>
            <consortium name="The Broad Institute Genome Sequencing Center for Infectious Disease"/>
            <person name="Wu L."/>
            <person name="Ma J."/>
        </authorList>
    </citation>
    <scope>NUCLEOTIDE SEQUENCE [LARGE SCALE GENOMIC DNA]</scope>
    <source>
        <strain evidence="7">CGMCC 4.7277</strain>
    </source>
</reference>
<dbReference type="InterPro" id="IPR029753">
    <property type="entry name" value="D-isomer_DH_CS"/>
</dbReference>
<evidence type="ECO:0000256" key="1">
    <source>
        <dbReference type="ARBA" id="ARBA00023002"/>
    </source>
</evidence>
<comment type="caution">
    <text evidence="6">The sequence shown here is derived from an EMBL/GenBank/DDBJ whole genome shotgun (WGS) entry which is preliminary data.</text>
</comment>
<evidence type="ECO:0000256" key="2">
    <source>
        <dbReference type="ARBA" id="ARBA00023027"/>
    </source>
</evidence>
<dbReference type="InterPro" id="IPR036291">
    <property type="entry name" value="NAD(P)-bd_dom_sf"/>
</dbReference>
<keyword evidence="7" id="KW-1185">Reference proteome</keyword>
<sequence>MNATFQVLVTAPHWAPSAQDIVRGAGGQITFLPDPVTEDVLAAQLAATGAQAVVLRGSKPISARVLAAAPALKIIAKNGAGVDSVDLAAARQRGVAVAVAPAANADAVAEHALALMLALTRQLPLLDGMVRGGRWADSTWQGRDFRGAVVGIVGYGSIGRSTARLAAALGARVLVLRPHGQADNHATEPDLDRFLAQIDILSLHCPLTERTHGLIGQRELSLMRRGSLLINTARGPVVDEAALLQALRSGHLEGAGLDTFDTEPLPAGHPLLALPNVLLTPHVAGVTRNAALQVANITARNIVDYLATGTLPAHHLVTG</sequence>
<dbReference type="EMBL" id="JBHSMX010000014">
    <property type="protein sequence ID" value="MFC5521362.1"/>
    <property type="molecule type" value="Genomic_DNA"/>
</dbReference>
<dbReference type="Pfam" id="PF00389">
    <property type="entry name" value="2-Hacid_dh"/>
    <property type="match status" value="1"/>
</dbReference>
<feature type="domain" description="D-isomer specific 2-hydroxyacid dehydrogenase catalytic" evidence="4">
    <location>
        <begin position="9"/>
        <end position="312"/>
    </location>
</feature>
<dbReference type="Gene3D" id="3.40.50.720">
    <property type="entry name" value="NAD(P)-binding Rossmann-like Domain"/>
    <property type="match status" value="2"/>
</dbReference>
<dbReference type="SUPFAM" id="SSF51735">
    <property type="entry name" value="NAD(P)-binding Rossmann-fold domains"/>
    <property type="match status" value="1"/>
</dbReference>
<dbReference type="InterPro" id="IPR006140">
    <property type="entry name" value="D-isomer_DH_NAD-bd"/>
</dbReference>
<dbReference type="SUPFAM" id="SSF52283">
    <property type="entry name" value="Formate/glycerate dehydrogenase catalytic domain-like"/>
    <property type="match status" value="1"/>
</dbReference>
<evidence type="ECO:0000256" key="3">
    <source>
        <dbReference type="RuleBase" id="RU003719"/>
    </source>
</evidence>
<organism evidence="6 7">
    <name type="scientific">Polaromonas jejuensis</name>
    <dbReference type="NCBI Taxonomy" id="457502"/>
    <lineage>
        <taxon>Bacteria</taxon>
        <taxon>Pseudomonadati</taxon>
        <taxon>Pseudomonadota</taxon>
        <taxon>Betaproteobacteria</taxon>
        <taxon>Burkholderiales</taxon>
        <taxon>Comamonadaceae</taxon>
        <taxon>Polaromonas</taxon>
    </lineage>
</organism>
<dbReference type="Proteomes" id="UP001596084">
    <property type="component" value="Unassembled WGS sequence"/>
</dbReference>
<dbReference type="Pfam" id="PF02826">
    <property type="entry name" value="2-Hacid_dh_C"/>
    <property type="match status" value="1"/>
</dbReference>
<proteinExistence type="inferred from homology"/>
<accession>A0ABW0QAY5</accession>
<dbReference type="InterPro" id="IPR006139">
    <property type="entry name" value="D-isomer_2_OHA_DH_cat_dom"/>
</dbReference>
<dbReference type="PANTHER" id="PTHR10996:SF178">
    <property type="entry name" value="2-HYDROXYACID DEHYDROGENASE YGL185C-RELATED"/>
    <property type="match status" value="1"/>
</dbReference>